<dbReference type="KEGG" id="rsn:RSPO_m00941"/>
<dbReference type="EMBL" id="CP002820">
    <property type="protein sequence ID" value="AEG71579.1"/>
    <property type="molecule type" value="Genomic_DNA"/>
</dbReference>
<dbReference type="InterPro" id="IPR034904">
    <property type="entry name" value="FSCA_dom_sf"/>
</dbReference>
<feature type="compositionally biased region" description="Basic residues" evidence="1">
    <location>
        <begin position="168"/>
        <end position="179"/>
    </location>
</feature>
<accession>F6G962</accession>
<dbReference type="Pfam" id="PF01883">
    <property type="entry name" value="FeS_assembly_P"/>
    <property type="match status" value="1"/>
</dbReference>
<dbReference type="InterPro" id="IPR002744">
    <property type="entry name" value="MIP18-like"/>
</dbReference>
<dbReference type="Proteomes" id="UP000007953">
    <property type="component" value="Plasmid megaplasmid"/>
</dbReference>
<dbReference type="InterPro" id="IPR056572">
    <property type="entry name" value="Zn_ribbon_PaaD"/>
</dbReference>
<dbReference type="Pfam" id="PF23451">
    <property type="entry name" value="Zn_ribbon_PaaD"/>
    <property type="match status" value="1"/>
</dbReference>
<reference evidence="4 5" key="1">
    <citation type="journal article" date="2011" name="J. Bacteriol.">
        <title>Complete genome sequence of the plant pathogen Ralstonia solanacearum strain Po82.</title>
        <authorList>
            <person name="Xu J."/>
            <person name="Zheng H.J."/>
            <person name="Liu L."/>
            <person name="Pan Z.C."/>
            <person name="Prior P."/>
            <person name="Tang B."/>
            <person name="Xu J.S."/>
            <person name="Zhang H."/>
            <person name="Tian Q."/>
            <person name="Zhang L.Q."/>
            <person name="Feng J."/>
        </authorList>
    </citation>
    <scope>NUCLEOTIDE SEQUENCE [LARGE SCALE GENOMIC DNA]</scope>
    <source>
        <strain evidence="5">Po82</strain>
    </source>
</reference>
<feature type="domain" description="PaaD zinc beta ribbon" evidence="3">
    <location>
        <begin position="376"/>
        <end position="421"/>
    </location>
</feature>
<geneLocation type="plasmid" evidence="5"/>
<name>F6G962_RALS8</name>
<evidence type="ECO:0000313" key="4">
    <source>
        <dbReference type="EMBL" id="AEG71579.1"/>
    </source>
</evidence>
<feature type="compositionally biased region" description="Basic residues" evidence="1">
    <location>
        <begin position="105"/>
        <end position="116"/>
    </location>
</feature>
<gene>
    <name evidence="4" type="primary">paaD</name>
    <name evidence="4" type="ordered locus">RSPO_m00941</name>
</gene>
<dbReference type="HOGENOM" id="CLU_648706_0_0_4"/>
<proteinExistence type="predicted"/>
<evidence type="ECO:0000313" key="5">
    <source>
        <dbReference type="Proteomes" id="UP000007953"/>
    </source>
</evidence>
<dbReference type="PATRIC" id="fig|1031711.3.peg.4146"/>
<dbReference type="AlphaFoldDB" id="F6G962"/>
<evidence type="ECO:0000256" key="1">
    <source>
        <dbReference type="SAM" id="MobiDB-lite"/>
    </source>
</evidence>
<keyword evidence="4" id="KW-0614">Plasmid</keyword>
<evidence type="ECO:0000259" key="2">
    <source>
        <dbReference type="Pfam" id="PF01883"/>
    </source>
</evidence>
<dbReference type="InterPro" id="IPR011883">
    <property type="entry name" value="PaaD-like"/>
</dbReference>
<feature type="domain" description="MIP18 family-like" evidence="2">
    <location>
        <begin position="261"/>
        <end position="323"/>
    </location>
</feature>
<sequence>MDRPRPRAGGGHRAVQPEPGPDRPGPAALYARRPARRRADRHAAQRGRLRLLARRTRLPQLHAAGTAARRPAVRHGRQPPRLCRHHRAPLPLCRADGAAVGSAGRLRRRRARRHRGQVGQGDALPPGAHARLAGALRRRHRAVACPGAGRARLADALHQRVLRTRRGRGCRGRCRHRRAAGPGARRVGRHRARRARRGHADLAGGGPVRQHRQARHPFRAHGLPAGGNAGTGPPVPGGNVVAAHVLPAQAGTQADAARLARARAALDAVADPEIPVVSIAELGILRDVSIDETGTLAVTITPTYSGCPAMEQIADDVTRALQAAGVGAFCVRTALSPAWTTDWITPEGRRKLHHFGIAPPAHVVAAGAARPIRLVRSAEADRVACPQCGSLDTVLVSAFGSTACKALYRCRACREPFDYFKPY</sequence>
<protein>
    <submittedName>
        <fullName evidence="4">Phenylacetic acid degradation protein</fullName>
    </submittedName>
</protein>
<feature type="compositionally biased region" description="Basic residues" evidence="1">
    <location>
        <begin position="186"/>
        <end position="197"/>
    </location>
</feature>
<organism evidence="4 5">
    <name type="scientific">Ralstonia solanacearum (strain Po82)</name>
    <dbReference type="NCBI Taxonomy" id="1031711"/>
    <lineage>
        <taxon>Bacteria</taxon>
        <taxon>Pseudomonadati</taxon>
        <taxon>Pseudomonadota</taxon>
        <taxon>Betaproteobacteria</taxon>
        <taxon>Burkholderiales</taxon>
        <taxon>Burkholderiaceae</taxon>
        <taxon>Ralstonia</taxon>
        <taxon>Ralstonia solanacearum species complex</taxon>
    </lineage>
</organism>
<dbReference type="Gene3D" id="3.30.300.130">
    <property type="entry name" value="Fe-S cluster assembly (FSCA)"/>
    <property type="match status" value="1"/>
</dbReference>
<dbReference type="PANTHER" id="PTHR42831:SF3">
    <property type="entry name" value="1,2-PHENYLACETYL-COA EPOXIDASE, SUBUNIT D-RELATED"/>
    <property type="match status" value="1"/>
</dbReference>
<evidence type="ECO:0000259" key="3">
    <source>
        <dbReference type="Pfam" id="PF23451"/>
    </source>
</evidence>
<feature type="region of interest" description="Disordered" evidence="1">
    <location>
        <begin position="103"/>
        <end position="128"/>
    </location>
</feature>
<feature type="region of interest" description="Disordered" evidence="1">
    <location>
        <begin position="168"/>
        <end position="210"/>
    </location>
</feature>
<dbReference type="PANTHER" id="PTHR42831">
    <property type="entry name" value="FE-S PROTEIN MATURATION AUXILIARY FACTOR YITW"/>
    <property type="match status" value="1"/>
</dbReference>
<dbReference type="NCBIfam" id="TIGR02159">
    <property type="entry name" value="PA_CoA_Oxy4"/>
    <property type="match status" value="1"/>
</dbReference>
<dbReference type="InterPro" id="IPR052339">
    <property type="entry name" value="Fe-S_Maturation_MIP18"/>
</dbReference>
<feature type="region of interest" description="Disordered" evidence="1">
    <location>
        <begin position="1"/>
        <end position="48"/>
    </location>
</feature>
<feature type="compositionally biased region" description="Basic residues" evidence="1">
    <location>
        <begin position="33"/>
        <end position="48"/>
    </location>
</feature>
<dbReference type="SUPFAM" id="SSF117916">
    <property type="entry name" value="Fe-S cluster assembly (FSCA) domain-like"/>
    <property type="match status" value="1"/>
</dbReference>